<evidence type="ECO:0000313" key="9">
    <source>
        <dbReference type="EMBL" id="ADD41049.1"/>
    </source>
</evidence>
<gene>
    <name evidence="9" type="ordered locus">Snas_1341</name>
</gene>
<dbReference type="KEGG" id="sna:Snas_1341"/>
<keyword evidence="6" id="KW-0378">Hydrolase</keyword>
<sequence length="189" mass="20008">MPIMSRIRKTLVVFTAFAIAMLGFQFFTASPAAADADVQARTVYYTAYAYSSQSAQAAQIWNSRVPNLNMVSRSNGTIRIYATTGGGSRAYPCGLGCATIYIDSRDIAAGHNTLRIISHEIGHGHRLPDTYNGICSYLMSGGSAGTSCTNPYPNSGEASRVNSYYAGFALKGPAPVSGGVYAPTYPSTS</sequence>
<evidence type="ECO:0000313" key="10">
    <source>
        <dbReference type="Proteomes" id="UP000000844"/>
    </source>
</evidence>
<evidence type="ECO:0000256" key="3">
    <source>
        <dbReference type="ARBA" id="ARBA00012325"/>
    </source>
</evidence>
<evidence type="ECO:0000256" key="1">
    <source>
        <dbReference type="ARBA" id="ARBA00000612"/>
    </source>
</evidence>
<evidence type="ECO:0000256" key="2">
    <source>
        <dbReference type="ARBA" id="ARBA00006571"/>
    </source>
</evidence>
<dbReference type="EC" id="3.4.24.77" evidence="3"/>
<dbReference type="Proteomes" id="UP000000844">
    <property type="component" value="Chromosome"/>
</dbReference>
<protein>
    <recommendedName>
        <fullName evidence="4">Extracellular small neutral protease</fullName>
        <ecNumber evidence="3">3.4.24.77</ecNumber>
    </recommendedName>
    <alternativeName>
        <fullName evidence="7">Snapalysin</fullName>
    </alternativeName>
</protein>
<dbReference type="InterPro" id="IPR000013">
    <property type="entry name" value="Peptidase_M7"/>
</dbReference>
<dbReference type="EMBL" id="CP001778">
    <property type="protein sequence ID" value="ADD41049.1"/>
    <property type="molecule type" value="Genomic_DNA"/>
</dbReference>
<proteinExistence type="inferred from homology"/>
<accession>D3PUA3</accession>
<evidence type="ECO:0000256" key="7">
    <source>
        <dbReference type="ARBA" id="ARBA00029927"/>
    </source>
</evidence>
<dbReference type="GO" id="GO:0008270">
    <property type="term" value="F:zinc ion binding"/>
    <property type="evidence" value="ECO:0007669"/>
    <property type="project" value="InterPro"/>
</dbReference>
<keyword evidence="5" id="KW-0479">Metal-binding</keyword>
<keyword evidence="6" id="KW-0645">Protease</keyword>
<dbReference type="GO" id="GO:0005576">
    <property type="term" value="C:extracellular region"/>
    <property type="evidence" value="ECO:0007669"/>
    <property type="project" value="InterPro"/>
</dbReference>
<dbReference type="eggNOG" id="COG5640">
    <property type="taxonomic scope" value="Bacteria"/>
</dbReference>
<name>D3PUA3_STANL</name>
<dbReference type="AlphaFoldDB" id="D3PUA3"/>
<keyword evidence="10" id="KW-1185">Reference proteome</keyword>
<feature type="chain" id="PRO_5003048355" description="Extracellular small neutral protease" evidence="8">
    <location>
        <begin position="35"/>
        <end position="189"/>
    </location>
</feature>
<dbReference type="PRINTS" id="PR00787">
    <property type="entry name" value="NEUTRALPTASE"/>
</dbReference>
<dbReference type="GO" id="GO:0006508">
    <property type="term" value="P:proteolysis"/>
    <property type="evidence" value="ECO:0007669"/>
    <property type="project" value="InterPro"/>
</dbReference>
<dbReference type="Pfam" id="PF02031">
    <property type="entry name" value="Peptidase_M7"/>
    <property type="match status" value="1"/>
</dbReference>
<evidence type="ECO:0000256" key="8">
    <source>
        <dbReference type="SAM" id="SignalP"/>
    </source>
</evidence>
<reference evidence="9 10" key="1">
    <citation type="journal article" date="2009" name="Stand. Genomic Sci.">
        <title>Complete genome sequence of Stackebrandtia nassauensis type strain (LLR-40K-21).</title>
        <authorList>
            <person name="Munk C."/>
            <person name="Lapidus A."/>
            <person name="Copeland A."/>
            <person name="Jando M."/>
            <person name="Mayilraj S."/>
            <person name="Glavina Del Rio T."/>
            <person name="Nolan M."/>
            <person name="Chen F."/>
            <person name="Lucas S."/>
            <person name="Tice H."/>
            <person name="Cheng J.F."/>
            <person name="Han C."/>
            <person name="Detter J.C."/>
            <person name="Bruce D."/>
            <person name="Goodwin L."/>
            <person name="Chain P."/>
            <person name="Pitluck S."/>
            <person name="Goker M."/>
            <person name="Ovchinikova G."/>
            <person name="Pati A."/>
            <person name="Ivanova N."/>
            <person name="Mavromatis K."/>
            <person name="Chen A."/>
            <person name="Palaniappan K."/>
            <person name="Land M."/>
            <person name="Hauser L."/>
            <person name="Chang Y.J."/>
            <person name="Jeffries C.D."/>
            <person name="Bristow J."/>
            <person name="Eisen J.A."/>
            <person name="Markowitz V."/>
            <person name="Hugenholtz P."/>
            <person name="Kyrpides N.C."/>
            <person name="Klenk H.P."/>
        </authorList>
    </citation>
    <scope>NUCLEOTIDE SEQUENCE [LARGE SCALE GENOMIC DNA]</scope>
    <source>
        <strain evidence="10">DSM 44728 / CIP 108903 / NRRL B-16338 / NBRC 102104 / LLR-40K-21</strain>
    </source>
</reference>
<comment type="catalytic activity">
    <reaction evidence="1">
        <text>Hydrolyzes proteins with a preference for Tyr or Phe in the P1' position. Has no action on amino-acid p-nitroanilides.</text>
        <dbReference type="EC" id="3.4.24.77"/>
    </reaction>
</comment>
<keyword evidence="8" id="KW-0732">Signal</keyword>
<comment type="similarity">
    <text evidence="2">Belongs to the peptidase M7 family.</text>
</comment>
<evidence type="ECO:0000256" key="4">
    <source>
        <dbReference type="ARBA" id="ARBA00019129"/>
    </source>
</evidence>
<dbReference type="HOGENOM" id="CLU_124996_0_0_11"/>
<feature type="signal peptide" evidence="8">
    <location>
        <begin position="1"/>
        <end position="34"/>
    </location>
</feature>
<organism evidence="9 10">
    <name type="scientific">Stackebrandtia nassauensis (strain DSM 44728 / CIP 108903 / NRRL B-16338 / NBRC 102104 / LLR-40K-21)</name>
    <dbReference type="NCBI Taxonomy" id="446470"/>
    <lineage>
        <taxon>Bacteria</taxon>
        <taxon>Bacillati</taxon>
        <taxon>Actinomycetota</taxon>
        <taxon>Actinomycetes</taxon>
        <taxon>Glycomycetales</taxon>
        <taxon>Glycomycetaceae</taxon>
        <taxon>Stackebrandtia</taxon>
    </lineage>
</organism>
<dbReference type="Gene3D" id="3.40.390.10">
    <property type="entry name" value="Collagenase (Catalytic Domain)"/>
    <property type="match status" value="1"/>
</dbReference>
<dbReference type="InterPro" id="IPR024079">
    <property type="entry name" value="MetalloPept_cat_dom_sf"/>
</dbReference>
<dbReference type="SUPFAM" id="SSF55486">
    <property type="entry name" value="Metalloproteases ('zincins'), catalytic domain"/>
    <property type="match status" value="1"/>
</dbReference>
<evidence type="ECO:0000256" key="5">
    <source>
        <dbReference type="ARBA" id="ARBA00022723"/>
    </source>
</evidence>
<keyword evidence="6" id="KW-0482">Metalloprotease</keyword>
<evidence type="ECO:0000256" key="6">
    <source>
        <dbReference type="ARBA" id="ARBA00023049"/>
    </source>
</evidence>
<dbReference type="GO" id="GO:0004222">
    <property type="term" value="F:metalloendopeptidase activity"/>
    <property type="evidence" value="ECO:0007669"/>
    <property type="project" value="InterPro"/>
</dbReference>
<dbReference type="STRING" id="446470.Snas_1341"/>